<name>A0ABQ8TZ43_PERAM</name>
<accession>A0ABQ8TZ43</accession>
<sequence>MGESRNAYRVLVGRPEGKRPLGKPRRRWEDNINMDLREVGYDDRDWINLAQDRDQWRAYVRAAMNLRFLKSQVNRFNIELYSPQRFNWLFMDASSTIRLFSVKEIRDSQMIFGEMRPIIRHRLSEILLTIEKKKQLGTWGLVSLNVAKRPDFNVNKLPLPAQRYCQVCYKGGSWLEQHIDNIMTTLQSKILECTNLASQIMQSENIELDTACSLIQNAADNLSCYRNNFEEAMSSATSLARSWGIPPQFENKIIRKDQIWSCSTFLQEHWQNIARADNLLVATPADGRDTTLSRQSNEEGVVDTGCFLSTARGREFPYSYTQCDGHLRCGNHSWHKQRGFTAMVTNSTALTKHCVH</sequence>
<organism evidence="1 2">
    <name type="scientific">Periplaneta americana</name>
    <name type="common">American cockroach</name>
    <name type="synonym">Blatta americana</name>
    <dbReference type="NCBI Taxonomy" id="6978"/>
    <lineage>
        <taxon>Eukaryota</taxon>
        <taxon>Metazoa</taxon>
        <taxon>Ecdysozoa</taxon>
        <taxon>Arthropoda</taxon>
        <taxon>Hexapoda</taxon>
        <taxon>Insecta</taxon>
        <taxon>Pterygota</taxon>
        <taxon>Neoptera</taxon>
        <taxon>Polyneoptera</taxon>
        <taxon>Dictyoptera</taxon>
        <taxon>Blattodea</taxon>
        <taxon>Blattoidea</taxon>
        <taxon>Blattidae</taxon>
        <taxon>Blattinae</taxon>
        <taxon>Periplaneta</taxon>
    </lineage>
</organism>
<evidence type="ECO:0000313" key="2">
    <source>
        <dbReference type="Proteomes" id="UP001148838"/>
    </source>
</evidence>
<protein>
    <submittedName>
        <fullName evidence="1">Uncharacterized protein</fullName>
    </submittedName>
</protein>
<reference evidence="1 2" key="1">
    <citation type="journal article" date="2022" name="Allergy">
        <title>Genome assembly and annotation of Periplaneta americana reveal a comprehensive cockroach allergen profile.</title>
        <authorList>
            <person name="Wang L."/>
            <person name="Xiong Q."/>
            <person name="Saelim N."/>
            <person name="Wang L."/>
            <person name="Nong W."/>
            <person name="Wan A.T."/>
            <person name="Shi M."/>
            <person name="Liu X."/>
            <person name="Cao Q."/>
            <person name="Hui J.H.L."/>
            <person name="Sookrung N."/>
            <person name="Leung T.F."/>
            <person name="Tungtrongchitr A."/>
            <person name="Tsui S.K.W."/>
        </authorList>
    </citation>
    <scope>NUCLEOTIDE SEQUENCE [LARGE SCALE GENOMIC DNA]</scope>
    <source>
        <strain evidence="1">PWHHKU_190912</strain>
    </source>
</reference>
<gene>
    <name evidence="1" type="ORF">ANN_02382</name>
</gene>
<proteinExistence type="predicted"/>
<dbReference type="EMBL" id="JAJSOF020000001">
    <property type="protein sequence ID" value="KAJ4450947.1"/>
    <property type="molecule type" value="Genomic_DNA"/>
</dbReference>
<comment type="caution">
    <text evidence="1">The sequence shown here is derived from an EMBL/GenBank/DDBJ whole genome shotgun (WGS) entry which is preliminary data.</text>
</comment>
<keyword evidence="2" id="KW-1185">Reference proteome</keyword>
<evidence type="ECO:0000313" key="1">
    <source>
        <dbReference type="EMBL" id="KAJ4450947.1"/>
    </source>
</evidence>
<dbReference type="Proteomes" id="UP001148838">
    <property type="component" value="Unassembled WGS sequence"/>
</dbReference>